<dbReference type="GO" id="GO:0004150">
    <property type="term" value="F:dihydroneopterin aldolase activity"/>
    <property type="evidence" value="ECO:0007669"/>
    <property type="project" value="UniProtKB-EC"/>
</dbReference>
<dbReference type="Pfam" id="PF01288">
    <property type="entry name" value="HPPK"/>
    <property type="match status" value="1"/>
</dbReference>
<dbReference type="InterPro" id="IPR045031">
    <property type="entry name" value="DHP_synth-like"/>
</dbReference>
<evidence type="ECO:0000256" key="7">
    <source>
        <dbReference type="ARBA" id="ARBA00005051"/>
    </source>
</evidence>
<evidence type="ECO:0000256" key="1">
    <source>
        <dbReference type="ARBA" id="ARBA00000012"/>
    </source>
</evidence>
<dbReference type="EC" id="2.7.6.3" evidence="12"/>
<comment type="cofactor">
    <cofactor evidence="4">
        <name>Mg(2+)</name>
        <dbReference type="ChEBI" id="CHEBI:18420"/>
    </cofactor>
</comment>
<evidence type="ECO:0000256" key="11">
    <source>
        <dbReference type="ARBA" id="ARBA00013043"/>
    </source>
</evidence>
<keyword evidence="14" id="KW-0479">Metal-binding</keyword>
<evidence type="ECO:0000256" key="4">
    <source>
        <dbReference type="ARBA" id="ARBA00001946"/>
    </source>
</evidence>
<dbReference type="InterPro" id="IPR006390">
    <property type="entry name" value="DHP_synth_dom"/>
</dbReference>
<reference evidence="26" key="1">
    <citation type="journal article" date="2020" name="Stud. Mycol.">
        <title>101 Dothideomycetes genomes: a test case for predicting lifestyles and emergence of pathogens.</title>
        <authorList>
            <person name="Haridas S."/>
            <person name="Albert R."/>
            <person name="Binder M."/>
            <person name="Bloem J."/>
            <person name="Labutti K."/>
            <person name="Salamov A."/>
            <person name="Andreopoulos B."/>
            <person name="Baker S."/>
            <person name="Barry K."/>
            <person name="Bills G."/>
            <person name="Bluhm B."/>
            <person name="Cannon C."/>
            <person name="Castanera R."/>
            <person name="Culley D."/>
            <person name="Daum C."/>
            <person name="Ezra D."/>
            <person name="Gonzalez J."/>
            <person name="Henrissat B."/>
            <person name="Kuo A."/>
            <person name="Liang C."/>
            <person name="Lipzen A."/>
            <person name="Lutzoni F."/>
            <person name="Magnuson J."/>
            <person name="Mondo S."/>
            <person name="Nolan M."/>
            <person name="Ohm R."/>
            <person name="Pangilinan J."/>
            <person name="Park H.-J."/>
            <person name="Ramirez L."/>
            <person name="Alfaro M."/>
            <person name="Sun H."/>
            <person name="Tritt A."/>
            <person name="Yoshinaga Y."/>
            <person name="Zwiers L.-H."/>
            <person name="Turgeon B."/>
            <person name="Goodwin S."/>
            <person name="Spatafora J."/>
            <person name="Crous P."/>
            <person name="Grigoriev I."/>
        </authorList>
    </citation>
    <scope>NUCLEOTIDE SEQUENCE</scope>
    <source>
        <strain evidence="26">CBS 101060</strain>
    </source>
</reference>
<comment type="similarity">
    <text evidence="22">In the central section; belongs to the HPPK family.</text>
</comment>
<dbReference type="SUPFAM" id="SSF51717">
    <property type="entry name" value="Dihydropteroate synthetase-like"/>
    <property type="match status" value="1"/>
</dbReference>
<evidence type="ECO:0000313" key="26">
    <source>
        <dbReference type="EMBL" id="KAF2835295.1"/>
    </source>
</evidence>
<keyword evidence="17" id="KW-0067">ATP-binding</keyword>
<evidence type="ECO:0000259" key="25">
    <source>
        <dbReference type="PROSITE" id="PS50972"/>
    </source>
</evidence>
<comment type="pathway">
    <text evidence="7">Cofactor biosynthesis; tetrahydrofolate biosynthesis; 2-amino-4-hydroxy-6-hydroxymethyl-7,8-dihydropteridine diphosphate from 7,8-dihydroneopterin triphosphate: step 4/4.</text>
</comment>
<evidence type="ECO:0000256" key="10">
    <source>
        <dbReference type="ARBA" id="ARBA00012458"/>
    </source>
</evidence>
<dbReference type="OrthoDB" id="615426at2759"/>
<keyword evidence="19" id="KW-0289">Folate biosynthesis</keyword>
<dbReference type="CDD" id="cd00483">
    <property type="entry name" value="HPPK"/>
    <property type="match status" value="1"/>
</dbReference>
<accession>A0A9P4S530</accession>
<dbReference type="PROSITE" id="PS00793">
    <property type="entry name" value="DHPS_2"/>
    <property type="match status" value="1"/>
</dbReference>
<evidence type="ECO:0000256" key="2">
    <source>
        <dbReference type="ARBA" id="ARBA00000198"/>
    </source>
</evidence>
<dbReference type="PROSITE" id="PS00794">
    <property type="entry name" value="HPPK"/>
    <property type="match status" value="1"/>
</dbReference>
<evidence type="ECO:0000256" key="22">
    <source>
        <dbReference type="ARBA" id="ARBA00061548"/>
    </source>
</evidence>
<dbReference type="PANTHER" id="PTHR20941:SF1">
    <property type="entry name" value="FOLIC ACID SYNTHESIS PROTEIN FOL1"/>
    <property type="match status" value="1"/>
</dbReference>
<dbReference type="AlphaFoldDB" id="A0A9P4S530"/>
<keyword evidence="16" id="KW-0418">Kinase</keyword>
<dbReference type="InterPro" id="IPR035907">
    <property type="entry name" value="Hppk_sf"/>
</dbReference>
<proteinExistence type="inferred from homology"/>
<protein>
    <recommendedName>
        <fullName evidence="23">Folic acid synthesis protein FOL1</fullName>
        <ecNumber evidence="10">2.5.1.15</ecNumber>
        <ecNumber evidence="12">2.7.6.3</ecNumber>
        <ecNumber evidence="11">4.1.2.25</ecNumber>
    </recommendedName>
    <alternativeName>
        <fullName evidence="24">Folic acid synthesis protein fol1</fullName>
    </alternativeName>
</protein>
<evidence type="ECO:0000313" key="27">
    <source>
        <dbReference type="Proteomes" id="UP000799429"/>
    </source>
</evidence>
<comment type="pathway">
    <text evidence="5">Cofactor biosynthesis; tetrahydrofolate biosynthesis; 7,8-dihydrofolate from 2-amino-4-hydroxy-6-hydroxymethyl-7,8-dihydropteridine diphosphate and 4-aminobenzoate: step 1/2.</text>
</comment>
<keyword evidence="20" id="KW-0511">Multifunctional enzyme</keyword>
<evidence type="ECO:0000256" key="12">
    <source>
        <dbReference type="ARBA" id="ARBA00013253"/>
    </source>
</evidence>
<evidence type="ECO:0000256" key="8">
    <source>
        <dbReference type="ARBA" id="ARBA00009640"/>
    </source>
</evidence>
<evidence type="ECO:0000256" key="3">
    <source>
        <dbReference type="ARBA" id="ARBA00001353"/>
    </source>
</evidence>
<comment type="pathway">
    <text evidence="6">Cofactor biosynthesis; tetrahydrofolate biosynthesis; 2-amino-4-hydroxy-6-hydroxymethyl-7,8-dihydropteridine diphosphate from 7,8-dihydroneopterin triphosphate: step 3/4.</text>
</comment>
<comment type="catalytic activity">
    <reaction evidence="2">
        <text>6-hydroxymethyl-7,8-dihydropterin + ATP = (7,8-dihydropterin-6-yl)methyl diphosphate + AMP + H(+)</text>
        <dbReference type="Rhea" id="RHEA:11412"/>
        <dbReference type="ChEBI" id="CHEBI:15378"/>
        <dbReference type="ChEBI" id="CHEBI:30616"/>
        <dbReference type="ChEBI" id="CHEBI:44841"/>
        <dbReference type="ChEBI" id="CHEBI:72950"/>
        <dbReference type="ChEBI" id="CHEBI:456215"/>
        <dbReference type="EC" id="2.7.6.3"/>
    </reaction>
</comment>
<dbReference type="EC" id="2.5.1.15" evidence="10"/>
<evidence type="ECO:0000256" key="18">
    <source>
        <dbReference type="ARBA" id="ARBA00022842"/>
    </source>
</evidence>
<dbReference type="GO" id="GO:0046656">
    <property type="term" value="P:folic acid biosynthetic process"/>
    <property type="evidence" value="ECO:0007669"/>
    <property type="project" value="UniProtKB-KW"/>
</dbReference>
<dbReference type="GO" id="GO:0046872">
    <property type="term" value="F:metal ion binding"/>
    <property type="evidence" value="ECO:0007669"/>
    <property type="project" value="UniProtKB-KW"/>
</dbReference>
<dbReference type="CDD" id="cd00739">
    <property type="entry name" value="DHPS"/>
    <property type="match status" value="1"/>
</dbReference>
<dbReference type="Proteomes" id="UP000799429">
    <property type="component" value="Unassembled WGS sequence"/>
</dbReference>
<evidence type="ECO:0000256" key="24">
    <source>
        <dbReference type="ARBA" id="ARBA00068111"/>
    </source>
</evidence>
<dbReference type="GO" id="GO:0046654">
    <property type="term" value="P:tetrahydrofolate biosynthetic process"/>
    <property type="evidence" value="ECO:0007669"/>
    <property type="project" value="TreeGrafter"/>
</dbReference>
<keyword evidence="13" id="KW-0808">Transferase</keyword>
<dbReference type="GO" id="GO:0005740">
    <property type="term" value="C:mitochondrial envelope"/>
    <property type="evidence" value="ECO:0007669"/>
    <property type="project" value="TreeGrafter"/>
</dbReference>
<keyword evidence="18" id="KW-0460">Magnesium</keyword>
<dbReference type="Gene3D" id="3.30.70.560">
    <property type="entry name" value="7,8-Dihydro-6-hydroxymethylpterin-pyrophosphokinase HPPK"/>
    <property type="match status" value="1"/>
</dbReference>
<dbReference type="PROSITE" id="PS00792">
    <property type="entry name" value="DHPS_1"/>
    <property type="match status" value="1"/>
</dbReference>
<evidence type="ECO:0000256" key="15">
    <source>
        <dbReference type="ARBA" id="ARBA00022741"/>
    </source>
</evidence>
<evidence type="ECO:0000256" key="6">
    <source>
        <dbReference type="ARBA" id="ARBA00005013"/>
    </source>
</evidence>
<keyword evidence="15" id="KW-0547">Nucleotide-binding</keyword>
<evidence type="ECO:0000256" key="21">
    <source>
        <dbReference type="ARBA" id="ARBA00058009"/>
    </source>
</evidence>
<gene>
    <name evidence="26" type="ORF">M501DRAFT_942426</name>
</gene>
<comment type="similarity">
    <text evidence="9">In the C-terminal section; belongs to the DHPS family.</text>
</comment>
<name>A0A9P4S530_9PEZI</name>
<dbReference type="SUPFAM" id="SSF55083">
    <property type="entry name" value="6-hydroxymethyl-7,8-dihydropterin pyrophosphokinase, HPPK"/>
    <property type="match status" value="1"/>
</dbReference>
<evidence type="ECO:0000256" key="20">
    <source>
        <dbReference type="ARBA" id="ARBA00023268"/>
    </source>
</evidence>
<comment type="catalytic activity">
    <reaction evidence="3">
        <text>7,8-dihydroneopterin = 6-hydroxymethyl-7,8-dihydropterin + glycolaldehyde</text>
        <dbReference type="Rhea" id="RHEA:10540"/>
        <dbReference type="ChEBI" id="CHEBI:17001"/>
        <dbReference type="ChEBI" id="CHEBI:17071"/>
        <dbReference type="ChEBI" id="CHEBI:44841"/>
        <dbReference type="EC" id="4.1.2.25"/>
    </reaction>
</comment>
<dbReference type="FunFam" id="3.20.20.20:FF:000006">
    <property type="entry name" value="Dihydropteroate synthase"/>
    <property type="match status" value="1"/>
</dbReference>
<dbReference type="NCBIfam" id="TIGR01496">
    <property type="entry name" value="DHPS"/>
    <property type="match status" value="1"/>
</dbReference>
<dbReference type="Pfam" id="PF00809">
    <property type="entry name" value="Pterin_bind"/>
    <property type="match status" value="1"/>
</dbReference>
<dbReference type="GO" id="GO:0004156">
    <property type="term" value="F:dihydropteroate synthase activity"/>
    <property type="evidence" value="ECO:0007669"/>
    <property type="project" value="UniProtKB-EC"/>
</dbReference>
<dbReference type="NCBIfam" id="TIGR01498">
    <property type="entry name" value="folK"/>
    <property type="match status" value="1"/>
</dbReference>
<dbReference type="PANTHER" id="PTHR20941">
    <property type="entry name" value="FOLATE SYNTHESIS PROTEINS"/>
    <property type="match status" value="1"/>
</dbReference>
<keyword evidence="27" id="KW-1185">Reference proteome</keyword>
<evidence type="ECO:0000256" key="13">
    <source>
        <dbReference type="ARBA" id="ARBA00022679"/>
    </source>
</evidence>
<comment type="catalytic activity">
    <reaction evidence="1">
        <text>(7,8-dihydropterin-6-yl)methyl diphosphate + 4-aminobenzoate = 7,8-dihydropteroate + diphosphate</text>
        <dbReference type="Rhea" id="RHEA:19949"/>
        <dbReference type="ChEBI" id="CHEBI:17836"/>
        <dbReference type="ChEBI" id="CHEBI:17839"/>
        <dbReference type="ChEBI" id="CHEBI:33019"/>
        <dbReference type="ChEBI" id="CHEBI:72950"/>
        <dbReference type="EC" id="2.5.1.15"/>
    </reaction>
</comment>
<dbReference type="GO" id="GO:0016301">
    <property type="term" value="F:kinase activity"/>
    <property type="evidence" value="ECO:0007669"/>
    <property type="project" value="UniProtKB-KW"/>
</dbReference>
<comment type="function">
    <text evidence="21">Catalyzes three sequential steps of tetrahydrofolate biosynthesis.</text>
</comment>
<evidence type="ECO:0000256" key="19">
    <source>
        <dbReference type="ARBA" id="ARBA00022909"/>
    </source>
</evidence>
<dbReference type="InterPro" id="IPR000550">
    <property type="entry name" value="Hppk"/>
</dbReference>
<dbReference type="PROSITE" id="PS50972">
    <property type="entry name" value="PTERIN_BINDING"/>
    <property type="match status" value="1"/>
</dbReference>
<dbReference type="GO" id="GO:0003848">
    <property type="term" value="F:2-amino-4-hydroxy-6-hydroxymethyldihydropteridine diphosphokinase activity"/>
    <property type="evidence" value="ECO:0007669"/>
    <property type="project" value="UniProtKB-EC"/>
</dbReference>
<sequence length="573" mass="63823">MTVGAQWRVEGKVGARQIPQDLKVDTLVQEYEVSSPLEIRTDSAKSLEDLAGRSLPEILSLVPELQHALELNNIECTFLCRKRGDSPIQEIKSSRRFCSNYSNKLYIESLNKRSLHRAIIALGSNVGDRVSWIEQACKMMERDGSMRVTRTSNLWETKAMYVVDQNDFVNGVCEIETVLEPIQLLNKLQRIEDILGRVKIMDKGPRNIDLDIILYDYEHVRHPRLIIPHKLMLEREFVLRPLCDLIPDETYPDPLQFGSFRDHLQRLPSNPDPISTLTNISSSHHPIRALQIDRQTLIMAILNLTPDSFSDGGHHAFNNPDSMRQTILSHISAGAHILDLGGQSTRPNALPVTASEELTRILPTLQLLQTLPEAHSTAISVDTYHSSVASAAVAAGAHIINDISGGTMDTDMLPTVAELGCTVVLMHMRGTPQTMNKHTTYPFGLIETVGAELLERVRAAESAGVRRWRIILDPGIGFAKTAEQNLEILRRMDELRNYPGLEGIPWLVGSSRKNFIGRVTGVKEARDRIWGTAATVTVAVQGGADVVRIHDVGEMVQVVKMADALYRVKKSGS</sequence>
<evidence type="ECO:0000256" key="17">
    <source>
        <dbReference type="ARBA" id="ARBA00022840"/>
    </source>
</evidence>
<dbReference type="Gene3D" id="3.20.20.20">
    <property type="entry name" value="Dihydropteroate synthase-like"/>
    <property type="match status" value="1"/>
</dbReference>
<dbReference type="GO" id="GO:0005524">
    <property type="term" value="F:ATP binding"/>
    <property type="evidence" value="ECO:0007669"/>
    <property type="project" value="UniProtKB-KW"/>
</dbReference>
<organism evidence="26 27">
    <name type="scientific">Patellaria atrata CBS 101060</name>
    <dbReference type="NCBI Taxonomy" id="1346257"/>
    <lineage>
        <taxon>Eukaryota</taxon>
        <taxon>Fungi</taxon>
        <taxon>Dikarya</taxon>
        <taxon>Ascomycota</taxon>
        <taxon>Pezizomycotina</taxon>
        <taxon>Dothideomycetes</taxon>
        <taxon>Dothideomycetes incertae sedis</taxon>
        <taxon>Patellariales</taxon>
        <taxon>Patellariaceae</taxon>
        <taxon>Patellaria</taxon>
    </lineage>
</organism>
<comment type="caution">
    <text evidence="26">The sequence shown here is derived from an EMBL/GenBank/DDBJ whole genome shotgun (WGS) entry which is preliminary data.</text>
</comment>
<feature type="domain" description="Pterin-binding" evidence="25">
    <location>
        <begin position="296"/>
        <end position="560"/>
    </location>
</feature>
<dbReference type="InterPro" id="IPR000489">
    <property type="entry name" value="Pterin-binding_dom"/>
</dbReference>
<dbReference type="InterPro" id="IPR011005">
    <property type="entry name" value="Dihydropteroate_synth-like_sf"/>
</dbReference>
<evidence type="ECO:0000256" key="16">
    <source>
        <dbReference type="ARBA" id="ARBA00022777"/>
    </source>
</evidence>
<comment type="similarity">
    <text evidence="8">In the N-terminal section; belongs to the DHNA family.</text>
</comment>
<evidence type="ECO:0000256" key="9">
    <source>
        <dbReference type="ARBA" id="ARBA00009951"/>
    </source>
</evidence>
<dbReference type="EC" id="4.1.2.25" evidence="11"/>
<evidence type="ECO:0000256" key="23">
    <source>
        <dbReference type="ARBA" id="ARBA00067568"/>
    </source>
</evidence>
<evidence type="ECO:0000256" key="5">
    <source>
        <dbReference type="ARBA" id="ARBA00004763"/>
    </source>
</evidence>
<evidence type="ECO:0000256" key="14">
    <source>
        <dbReference type="ARBA" id="ARBA00022723"/>
    </source>
</evidence>
<dbReference type="EMBL" id="MU006110">
    <property type="protein sequence ID" value="KAF2835295.1"/>
    <property type="molecule type" value="Genomic_DNA"/>
</dbReference>